<dbReference type="Pfam" id="PF00467">
    <property type="entry name" value="KOW"/>
    <property type="match status" value="1"/>
</dbReference>
<evidence type="ECO:0000259" key="7">
    <source>
        <dbReference type="SMART" id="SM00739"/>
    </source>
</evidence>
<comment type="subunit">
    <text evidence="5">Part of the 50S ribosomal subunit.</text>
</comment>
<gene>
    <name evidence="5 8" type="primary">rplX</name>
    <name evidence="8" type="ORF">OM944_15850</name>
</gene>
<keyword evidence="2 5" id="KW-0689">Ribosomal protein</keyword>
<dbReference type="InterPro" id="IPR014722">
    <property type="entry name" value="Rib_uL2_dom2"/>
</dbReference>
<keyword evidence="9" id="KW-1185">Reference proteome</keyword>
<dbReference type="GO" id="GO:0005840">
    <property type="term" value="C:ribosome"/>
    <property type="evidence" value="ECO:0007669"/>
    <property type="project" value="UniProtKB-KW"/>
</dbReference>
<evidence type="ECO:0000256" key="1">
    <source>
        <dbReference type="ARBA" id="ARBA00010618"/>
    </source>
</evidence>
<name>A0ABY6MIW5_9BACT</name>
<evidence type="ECO:0000256" key="2">
    <source>
        <dbReference type="ARBA" id="ARBA00022980"/>
    </source>
</evidence>
<dbReference type="InterPro" id="IPR041988">
    <property type="entry name" value="Ribosomal_uL24_KOW"/>
</dbReference>
<comment type="function">
    <text evidence="5">One of the proteins that surrounds the polypeptide exit tunnel on the outside of the subunit.</text>
</comment>
<dbReference type="InterPro" id="IPR005824">
    <property type="entry name" value="KOW"/>
</dbReference>
<organism evidence="8 9">
    <name type="scientific">Algoriphagus halophytocola</name>
    <dbReference type="NCBI Taxonomy" id="2991499"/>
    <lineage>
        <taxon>Bacteria</taxon>
        <taxon>Pseudomonadati</taxon>
        <taxon>Bacteroidota</taxon>
        <taxon>Cytophagia</taxon>
        <taxon>Cytophagales</taxon>
        <taxon>Cyclobacteriaceae</taxon>
        <taxon>Algoriphagus</taxon>
    </lineage>
</organism>
<protein>
    <recommendedName>
        <fullName evidence="4 5">Large ribosomal subunit protein uL24</fullName>
    </recommendedName>
</protein>
<dbReference type="PANTHER" id="PTHR12903">
    <property type="entry name" value="MITOCHONDRIAL RIBOSOMAL PROTEIN L24"/>
    <property type="match status" value="1"/>
</dbReference>
<keyword evidence="3 5" id="KW-0687">Ribonucleoprotein</keyword>
<evidence type="ECO:0000313" key="9">
    <source>
        <dbReference type="Proteomes" id="UP001163156"/>
    </source>
</evidence>
<feature type="domain" description="KOW" evidence="7">
    <location>
        <begin position="12"/>
        <end position="39"/>
    </location>
</feature>
<dbReference type="InterPro" id="IPR008991">
    <property type="entry name" value="Translation_prot_SH3-like_sf"/>
</dbReference>
<dbReference type="SMART" id="SM00739">
    <property type="entry name" value="KOW"/>
    <property type="match status" value="1"/>
</dbReference>
<dbReference type="SUPFAM" id="SSF50104">
    <property type="entry name" value="Translation proteins SH3-like domain"/>
    <property type="match status" value="1"/>
</dbReference>
<dbReference type="InterPro" id="IPR057264">
    <property type="entry name" value="Ribosomal_uL24_C"/>
</dbReference>
<dbReference type="NCBIfam" id="TIGR01079">
    <property type="entry name" value="rplX_bact"/>
    <property type="match status" value="1"/>
</dbReference>
<dbReference type="CDD" id="cd06089">
    <property type="entry name" value="KOW_RPL26"/>
    <property type="match status" value="1"/>
</dbReference>
<evidence type="ECO:0000313" key="8">
    <source>
        <dbReference type="EMBL" id="UZD22134.1"/>
    </source>
</evidence>
<dbReference type="InterPro" id="IPR003256">
    <property type="entry name" value="Ribosomal_uL24"/>
</dbReference>
<dbReference type="Proteomes" id="UP001163156">
    <property type="component" value="Chromosome"/>
</dbReference>
<accession>A0ABY6MIW5</accession>
<sequence length="114" mass="12385">MERKMNKQTKLHIKTGDTVKVIAGDDKGKTGKVLSVDKEKNRAYVEGLNMITKHVKPTAAKPQGGIDKKEASIHISNLMLVDPKTGEATKTGRKAGENGKLVRYSKKTGEVING</sequence>
<proteinExistence type="inferred from homology"/>
<keyword evidence="5" id="KW-0694">RNA-binding</keyword>
<dbReference type="InterPro" id="IPR005825">
    <property type="entry name" value="Ribosomal_uL24_CS"/>
</dbReference>
<dbReference type="PROSITE" id="PS01108">
    <property type="entry name" value="RIBOSOMAL_L24"/>
    <property type="match status" value="1"/>
</dbReference>
<evidence type="ECO:0000256" key="5">
    <source>
        <dbReference type="HAMAP-Rule" id="MF_01326"/>
    </source>
</evidence>
<keyword evidence="5" id="KW-0699">rRNA-binding</keyword>
<dbReference type="HAMAP" id="MF_01326_B">
    <property type="entry name" value="Ribosomal_uL24_B"/>
    <property type="match status" value="1"/>
</dbReference>
<dbReference type="RefSeq" id="WP_264808592.1">
    <property type="nucleotide sequence ID" value="NZ_CP110226.1"/>
</dbReference>
<evidence type="ECO:0000256" key="3">
    <source>
        <dbReference type="ARBA" id="ARBA00023274"/>
    </source>
</evidence>
<reference evidence="8" key="1">
    <citation type="submission" date="2022-10" db="EMBL/GenBank/DDBJ databases">
        <title>Algoriphagus sp. a novel bacteria isolate from halophytes salicornia europaea.</title>
        <authorList>
            <person name="Peng Y."/>
            <person name="Jiang L."/>
            <person name="Lee J."/>
        </authorList>
    </citation>
    <scope>NUCLEOTIDE SEQUENCE</scope>
    <source>
        <strain evidence="8">TR-M5</strain>
    </source>
</reference>
<dbReference type="EMBL" id="CP110226">
    <property type="protein sequence ID" value="UZD22134.1"/>
    <property type="molecule type" value="Genomic_DNA"/>
</dbReference>
<evidence type="ECO:0000256" key="6">
    <source>
        <dbReference type="RuleBase" id="RU003477"/>
    </source>
</evidence>
<comment type="similarity">
    <text evidence="1 5 6">Belongs to the universal ribosomal protein uL24 family.</text>
</comment>
<comment type="function">
    <text evidence="5">One of two assembly initiator proteins, it binds directly to the 5'-end of the 23S rRNA, where it nucleates assembly of the 50S subunit.</text>
</comment>
<dbReference type="Gene3D" id="2.30.30.30">
    <property type="match status" value="1"/>
</dbReference>
<evidence type="ECO:0000256" key="4">
    <source>
        <dbReference type="ARBA" id="ARBA00035206"/>
    </source>
</evidence>
<dbReference type="Pfam" id="PF17136">
    <property type="entry name" value="ribosomal_L24"/>
    <property type="match status" value="1"/>
</dbReference>